<dbReference type="AlphaFoldDB" id="A0A4Y2D246"/>
<protein>
    <recommendedName>
        <fullName evidence="3">Transposon Ty3-I Gag-Pol polyprotein</fullName>
    </recommendedName>
</protein>
<dbReference type="InterPro" id="IPR050951">
    <property type="entry name" value="Retrovirus_Pol_polyprotein"/>
</dbReference>
<dbReference type="Gene3D" id="3.30.70.270">
    <property type="match status" value="1"/>
</dbReference>
<evidence type="ECO:0000313" key="2">
    <source>
        <dbReference type="Proteomes" id="UP000499080"/>
    </source>
</evidence>
<evidence type="ECO:0000313" key="1">
    <source>
        <dbReference type="EMBL" id="GBM10177.1"/>
    </source>
</evidence>
<dbReference type="GO" id="GO:0071897">
    <property type="term" value="P:DNA biosynthetic process"/>
    <property type="evidence" value="ECO:0007669"/>
    <property type="project" value="UniProtKB-ARBA"/>
</dbReference>
<dbReference type="InterPro" id="IPR043128">
    <property type="entry name" value="Rev_trsase/Diguanyl_cyclase"/>
</dbReference>
<dbReference type="InterPro" id="IPR043502">
    <property type="entry name" value="DNA/RNA_pol_sf"/>
</dbReference>
<accession>A0A4Y2D246</accession>
<reference evidence="1 2" key="1">
    <citation type="journal article" date="2019" name="Sci. Rep.">
        <title>Orb-weaving spider Araneus ventricosus genome elucidates the spidroin gene catalogue.</title>
        <authorList>
            <person name="Kono N."/>
            <person name="Nakamura H."/>
            <person name="Ohtoshi R."/>
            <person name="Moran D.A.P."/>
            <person name="Shinohara A."/>
            <person name="Yoshida Y."/>
            <person name="Fujiwara M."/>
            <person name="Mori M."/>
            <person name="Tomita M."/>
            <person name="Arakawa K."/>
        </authorList>
    </citation>
    <scope>NUCLEOTIDE SEQUENCE [LARGE SCALE GENOMIC DNA]</scope>
</reference>
<evidence type="ECO:0008006" key="3">
    <source>
        <dbReference type="Google" id="ProtNLM"/>
    </source>
</evidence>
<keyword evidence="2" id="KW-1185">Reference proteome</keyword>
<comment type="caution">
    <text evidence="1">The sequence shown here is derived from an EMBL/GenBank/DDBJ whole genome shotgun (WGS) entry which is preliminary data.</text>
</comment>
<dbReference type="Proteomes" id="UP000499080">
    <property type="component" value="Unassembled WGS sequence"/>
</dbReference>
<dbReference type="PANTHER" id="PTHR37984">
    <property type="entry name" value="PROTEIN CBG26694"/>
    <property type="match status" value="1"/>
</dbReference>
<dbReference type="Gene3D" id="3.10.10.10">
    <property type="entry name" value="HIV Type 1 Reverse Transcriptase, subunit A, domain 1"/>
    <property type="match status" value="1"/>
</dbReference>
<proteinExistence type="predicted"/>
<gene>
    <name evidence="1" type="ORF">AVEN_258775_1</name>
</gene>
<dbReference type="PANTHER" id="PTHR37984:SF5">
    <property type="entry name" value="PROTEIN NYNRIN-LIKE"/>
    <property type="match status" value="1"/>
</dbReference>
<sequence length="181" mass="21173">MIYKEIFKDYPELLQLIPNFKKTVSHNTVHFLETTDLPLFSKLQRLHPKVLNEVKKEFQYLIDQGICRPSKSPWASPIYVVPKADGSYRVCGDYRRLNSVTVADGYPVPHIHDVINILHGIKPLKSKVEVIQNYPRPKTVSELRRYIGLINYFRRFNRNAILLAPLTDQIRGAEKERKHSY</sequence>
<name>A0A4Y2D246_ARAVE</name>
<organism evidence="1 2">
    <name type="scientific">Araneus ventricosus</name>
    <name type="common">Orbweaver spider</name>
    <name type="synonym">Epeira ventricosa</name>
    <dbReference type="NCBI Taxonomy" id="182803"/>
    <lineage>
        <taxon>Eukaryota</taxon>
        <taxon>Metazoa</taxon>
        <taxon>Ecdysozoa</taxon>
        <taxon>Arthropoda</taxon>
        <taxon>Chelicerata</taxon>
        <taxon>Arachnida</taxon>
        <taxon>Araneae</taxon>
        <taxon>Araneomorphae</taxon>
        <taxon>Entelegynae</taxon>
        <taxon>Araneoidea</taxon>
        <taxon>Araneidae</taxon>
        <taxon>Araneus</taxon>
    </lineage>
</organism>
<dbReference type="SUPFAM" id="SSF56672">
    <property type="entry name" value="DNA/RNA polymerases"/>
    <property type="match status" value="1"/>
</dbReference>
<dbReference type="EMBL" id="BGPR01000281">
    <property type="protein sequence ID" value="GBM10177.1"/>
    <property type="molecule type" value="Genomic_DNA"/>
</dbReference>
<dbReference type="OrthoDB" id="775972at2759"/>